<keyword evidence="8" id="KW-0012">Acyltransferase</keyword>
<evidence type="ECO:0000256" key="6">
    <source>
        <dbReference type="ARBA" id="ARBA00023136"/>
    </source>
</evidence>
<keyword evidence="4 8" id="KW-1133">Transmembrane helix</keyword>
<accession>G0R1V6</accession>
<evidence type="ECO:0000256" key="3">
    <source>
        <dbReference type="ARBA" id="ARBA00022737"/>
    </source>
</evidence>
<protein>
    <recommendedName>
        <fullName evidence="8">Palmitoyltransferase</fullName>
        <ecNumber evidence="8">2.3.1.225</ecNumber>
    </recommendedName>
</protein>
<dbReference type="Pfam" id="PF00023">
    <property type="entry name" value="Ank"/>
    <property type="match status" value="1"/>
</dbReference>
<dbReference type="EC" id="2.3.1.225" evidence="8"/>
<dbReference type="PROSITE" id="PS50297">
    <property type="entry name" value="ANK_REP_REGION"/>
    <property type="match status" value="2"/>
</dbReference>
<evidence type="ECO:0000256" key="1">
    <source>
        <dbReference type="ARBA" id="ARBA00004141"/>
    </source>
</evidence>
<dbReference type="InParanoid" id="G0R1V6"/>
<comment type="similarity">
    <text evidence="8">Belongs to the DHHC palmitoyltransferase family.</text>
</comment>
<sequence>MEKTFIQSCFEQNIEKINQILIENNHQFLLNNIKDSKQYNCLHYACFYDNIELFDILFCHLDFQIQNNIIQKIQVKELSEEQNYDQYTPFHIAAYKGNLKMIQKMLSYKINYLVLAKGGLNVLHLAAQGNQPQIIHYFVKLGMDINKKTNSGGTPLHYACFSRSEETVLYLIPNGSNINQQDNDGNTPIHFIANQGQCPYLAIKMINKGANPYIKNNQQIDAVQIAFQKKDKQIYNILQLKNGFLEYIHLKKPINPVKKTHIPLFIFLFIYLSMTSFNILFTFPYDLFLIILFLLFFILSFFSFIFSCLKNPGYISLNNQQHTLEYQLQCLQKYKENKQICYDCIIIKPLRSKHCDFCQKCVIVYDHHCPWVNNCIGAKNYFIFFIFIITLFIYFMIIAIQCCLCNFYYMYLQLVFFLYKKKKDFDKNQVNRFGLELNQKIYIFCIKLIVFIQLFQEFLLIFYFCNFILFQCYFNLINQKKLQLIFFFNKKEFLQMSKYKIFCKEKLHMKG</sequence>
<keyword evidence="6 8" id="KW-0472">Membrane</keyword>
<dbReference type="AlphaFoldDB" id="G0R1V6"/>
<proteinExistence type="inferred from homology"/>
<dbReference type="STRING" id="857967.G0R1V6"/>
<dbReference type="Pfam" id="PF12796">
    <property type="entry name" value="Ank_2"/>
    <property type="match status" value="1"/>
</dbReference>
<feature type="transmembrane region" description="Helical" evidence="8">
    <location>
        <begin position="287"/>
        <end position="309"/>
    </location>
</feature>
<dbReference type="PANTHER" id="PTHR24161:SF85">
    <property type="entry name" value="PALMITOYLTRANSFERASE HIP14"/>
    <property type="match status" value="1"/>
</dbReference>
<evidence type="ECO:0000256" key="5">
    <source>
        <dbReference type="ARBA" id="ARBA00023043"/>
    </source>
</evidence>
<dbReference type="GO" id="GO:0019706">
    <property type="term" value="F:protein-cysteine S-palmitoyltransferase activity"/>
    <property type="evidence" value="ECO:0007669"/>
    <property type="project" value="UniProtKB-EC"/>
</dbReference>
<comment type="domain">
    <text evidence="8">The DHHC domain is required for palmitoyltransferase activity.</text>
</comment>
<dbReference type="OrthoDB" id="163438at2759"/>
<dbReference type="OMA" id="WINLIHI"/>
<dbReference type="InterPro" id="IPR002110">
    <property type="entry name" value="Ankyrin_rpt"/>
</dbReference>
<dbReference type="GeneID" id="14904629"/>
<comment type="catalytic activity">
    <reaction evidence="8">
        <text>L-cysteinyl-[protein] + hexadecanoyl-CoA = S-hexadecanoyl-L-cysteinyl-[protein] + CoA</text>
        <dbReference type="Rhea" id="RHEA:36683"/>
        <dbReference type="Rhea" id="RHEA-COMP:10131"/>
        <dbReference type="Rhea" id="RHEA-COMP:11032"/>
        <dbReference type="ChEBI" id="CHEBI:29950"/>
        <dbReference type="ChEBI" id="CHEBI:57287"/>
        <dbReference type="ChEBI" id="CHEBI:57379"/>
        <dbReference type="ChEBI" id="CHEBI:74151"/>
        <dbReference type="EC" id="2.3.1.225"/>
    </reaction>
</comment>
<dbReference type="PROSITE" id="PS50216">
    <property type="entry name" value="DHHC"/>
    <property type="match status" value="1"/>
</dbReference>
<feature type="repeat" description="ANK" evidence="7">
    <location>
        <begin position="151"/>
        <end position="183"/>
    </location>
</feature>
<evidence type="ECO:0000256" key="4">
    <source>
        <dbReference type="ARBA" id="ARBA00022989"/>
    </source>
</evidence>
<keyword evidence="8" id="KW-0808">Transferase</keyword>
<dbReference type="Gene3D" id="1.25.40.20">
    <property type="entry name" value="Ankyrin repeat-containing domain"/>
    <property type="match status" value="1"/>
</dbReference>
<evidence type="ECO:0000259" key="9">
    <source>
        <dbReference type="Pfam" id="PF01529"/>
    </source>
</evidence>
<feature type="transmembrane region" description="Helical" evidence="8">
    <location>
        <begin position="441"/>
        <end position="474"/>
    </location>
</feature>
<name>G0R1V6_ICHMU</name>
<dbReference type="Pfam" id="PF01529">
    <property type="entry name" value="DHHC"/>
    <property type="match status" value="1"/>
</dbReference>
<keyword evidence="2 8" id="KW-0812">Transmembrane</keyword>
<keyword evidence="5 7" id="KW-0040">ANK repeat</keyword>
<reference evidence="10 11" key="1">
    <citation type="submission" date="2011-07" db="EMBL/GenBank/DDBJ databases">
        <authorList>
            <person name="Coyne R."/>
            <person name="Brami D."/>
            <person name="Johnson J."/>
            <person name="Hostetler J."/>
            <person name="Hannick L."/>
            <person name="Clark T."/>
            <person name="Cassidy-Hanley D."/>
            <person name="Inman J."/>
        </authorList>
    </citation>
    <scope>NUCLEOTIDE SEQUENCE [LARGE SCALE GENOMIC DNA]</scope>
    <source>
        <strain evidence="10 11">G5</strain>
    </source>
</reference>
<dbReference type="EMBL" id="GL984231">
    <property type="protein sequence ID" value="EGR28545.1"/>
    <property type="molecule type" value="Genomic_DNA"/>
</dbReference>
<dbReference type="SMART" id="SM00248">
    <property type="entry name" value="ANK"/>
    <property type="match status" value="5"/>
</dbReference>
<evidence type="ECO:0000313" key="10">
    <source>
        <dbReference type="EMBL" id="EGR28545.1"/>
    </source>
</evidence>
<dbReference type="SUPFAM" id="SSF48403">
    <property type="entry name" value="Ankyrin repeat"/>
    <property type="match status" value="1"/>
</dbReference>
<dbReference type="InterPro" id="IPR001594">
    <property type="entry name" value="Palmitoyltrfase_DHHC"/>
</dbReference>
<gene>
    <name evidence="10" type="ORF">IMG5_173100</name>
</gene>
<dbReference type="Proteomes" id="UP000008983">
    <property type="component" value="Unassembled WGS sequence"/>
</dbReference>
<dbReference type="GO" id="GO:0016020">
    <property type="term" value="C:membrane"/>
    <property type="evidence" value="ECO:0007669"/>
    <property type="project" value="UniProtKB-SubCell"/>
</dbReference>
<comment type="subcellular location">
    <subcellularLocation>
        <location evidence="1">Membrane</location>
        <topology evidence="1">Multi-pass membrane protein</topology>
    </subcellularLocation>
</comment>
<feature type="transmembrane region" description="Helical" evidence="8">
    <location>
        <begin position="262"/>
        <end position="281"/>
    </location>
</feature>
<keyword evidence="3" id="KW-0677">Repeat</keyword>
<keyword evidence="11" id="KW-1185">Reference proteome</keyword>
<dbReference type="eggNOG" id="KOG0509">
    <property type="taxonomic scope" value="Eukaryota"/>
</dbReference>
<dbReference type="PROSITE" id="PS50088">
    <property type="entry name" value="ANK_REPEAT"/>
    <property type="match status" value="3"/>
</dbReference>
<evidence type="ECO:0000256" key="8">
    <source>
        <dbReference type="RuleBase" id="RU079119"/>
    </source>
</evidence>
<dbReference type="PANTHER" id="PTHR24161">
    <property type="entry name" value="ANK_REP_REGION DOMAIN-CONTAINING PROTEIN-RELATED"/>
    <property type="match status" value="1"/>
</dbReference>
<dbReference type="RefSeq" id="XP_004029781.1">
    <property type="nucleotide sequence ID" value="XM_004029733.1"/>
</dbReference>
<evidence type="ECO:0000256" key="2">
    <source>
        <dbReference type="ARBA" id="ARBA00022692"/>
    </source>
</evidence>
<dbReference type="InterPro" id="IPR036770">
    <property type="entry name" value="Ankyrin_rpt-contain_sf"/>
</dbReference>
<feature type="repeat" description="ANK" evidence="7">
    <location>
        <begin position="118"/>
        <end position="150"/>
    </location>
</feature>
<evidence type="ECO:0000313" key="11">
    <source>
        <dbReference type="Proteomes" id="UP000008983"/>
    </source>
</evidence>
<evidence type="ECO:0000256" key="7">
    <source>
        <dbReference type="PROSITE-ProRule" id="PRU00023"/>
    </source>
</evidence>
<feature type="domain" description="Palmitoyltransferase DHHC" evidence="9">
    <location>
        <begin position="336"/>
        <end position="476"/>
    </location>
</feature>
<feature type="transmembrane region" description="Helical" evidence="8">
    <location>
        <begin position="381"/>
        <end position="409"/>
    </location>
</feature>
<feature type="repeat" description="ANK" evidence="7">
    <location>
        <begin position="184"/>
        <end position="217"/>
    </location>
</feature>
<organism evidence="10 11">
    <name type="scientific">Ichthyophthirius multifiliis</name>
    <name type="common">White spot disease agent</name>
    <name type="synonym">Ich</name>
    <dbReference type="NCBI Taxonomy" id="5932"/>
    <lineage>
        <taxon>Eukaryota</taxon>
        <taxon>Sar</taxon>
        <taxon>Alveolata</taxon>
        <taxon>Ciliophora</taxon>
        <taxon>Intramacronucleata</taxon>
        <taxon>Oligohymenophorea</taxon>
        <taxon>Hymenostomatida</taxon>
        <taxon>Ophryoglenina</taxon>
        <taxon>Ichthyophthirius</taxon>
    </lineage>
</organism>